<dbReference type="GO" id="GO:0035438">
    <property type="term" value="F:cyclic-di-GMP binding"/>
    <property type="evidence" value="ECO:0007669"/>
    <property type="project" value="InterPro"/>
</dbReference>
<feature type="transmembrane region" description="Helical" evidence="7">
    <location>
        <begin position="478"/>
        <end position="507"/>
    </location>
</feature>
<gene>
    <name evidence="10" type="primary">bcsA</name>
    <name evidence="9" type="ORF">C1707_09850</name>
    <name evidence="10" type="ORF">CFHF_15535</name>
</gene>
<sequence length="1525" mass="166798">MGSNAAFGRGAAGWNCFQISHTASLVAPYAQQIASAVRFGGKLDFKEGRFSGYDSNAAMAVVRRPRLARAGMTVGVSPKSFAERAMLRIGVVLLIAAFLAVAVVAIVMPLSFKDQALFAGATIVGVVVANRLSQSKHLTVALCVVSVIVSTRYLWWRTTETLHFRNAAEAFFGTGLYLAEIYAWLILLLGYLQTAWPLQRPVRPLEGAPATWPRVDVYIPTYNESLEIVQDTVLAALGMDYPRDRFKVYLLDDGRRPEFKEFAERAGAIYMTRPDNFGAKAGNLNHALEQTDAELVCIFDCDHIPTRAFLQMTIGWFQEDQRLALLQTPHHFYSPDPVQRNIQTVKDIPGEGDLFYGVVQPGNDLWNAAFFCGSCAVIRRSALEETHGFAHETVTEDAHTALKLQRKGWNTAFLEIRLSAGLATERLALHIGQRIRWARGMTQIFRVDNPLFGKGLTLAQRLCYLNAMLHFQFPLPRIVFLTSPLAFLLLGFNIISASAPVILVYALPHLVHSIVTNNRMQGEERMAFWGEIYETLLAFHLVAPTIVTLFAPKRGKFNVTDKGGRLEKGYFDWSLMWPHVVVAGLLIAGLCWGVWKLVTAEPDVVLVGTLVLNTFWTLFSLLVLLTAIAVGRETRQVRQHVRIEAFLPARLRLTNGEVLDVETREVSMGGLSAIVPDGFWGNERHIDTVEFLQDERARQFKARAVMFDKGVLRVQFLPLGFAERRDLVRNVVGRADAWQPNAHWAPVRPMAALAGLVRASASILFWWRAAKPAALTSRSRAGGPDGGAAVILAGALLAGALGWSGQAKAQPTEVAAPAPAGSTRVLTLKDLGFGQPLRLQGVQGEAGVDFTLRRDEVVTAARLVVNGAYSPSLLGDLSQLAVTLNGEPAGTVMLTPDRAAGTEWSIPIDPALFLRDNNLNLRFIGHYTRACEDPQHSSLWMNVSNQRSRLELTVSRLPAQPDLSQLPGPFFDKGGGKLVLPFVFAETPSDAVLRGAGAAASYFGMRASYRGFAFPTLVGVLPQGEGVVFGQSGQTIGGLVLPQVSGPTLAVVANPQAPEHRLLLVIGRDTSEIRRAALALSISQGGLSGAMAQVDTALIAPRAPYDAPRWLRMDRPVRMGELVDAQLLQAPGLSPAPVTVPFRVAPDLFLWPVQGAPMRVRYRYPKGPWFDREQSRLDVSLNGQYLRSYRLSAQDRTAEVRGLFNRFARNEHSLDLPPYLLFGASQLQFYFDIKSNKTGACQGQLPTNVHSGIDPDSTIDLSGGRHFAALPNLAFFASAGFPFTRNADLDKTTVVLDANPAPADIEAYLNLMGRFGDVTGAPVTRVAVARGADAASLKGRDVLLIGRPETARRLSGLFAGAPVAFEDDRLRLKAAALAERVFLMADGEAAKAREHADDLLVAGDGFEGLVSFRSPYDRDRAVVAVLASDPARLPAVIARLDDPAQNARVQGDLAVVTEDGFSSFQVGKQFHTGDLPWWVYMMWWLSQRPLLLAASIFGVGLALSFPIIFALKSVARRRLEGDSHK</sequence>
<dbReference type="InterPro" id="IPR003919">
    <property type="entry name" value="Cell_synth_A"/>
</dbReference>
<dbReference type="InterPro" id="IPR050321">
    <property type="entry name" value="Glycosyltr_2/OpgH_subfam"/>
</dbReference>
<keyword evidence="2 7" id="KW-0328">Glycosyltransferase</keyword>
<evidence type="ECO:0000313" key="12">
    <source>
        <dbReference type="Proteomes" id="UP000281192"/>
    </source>
</evidence>
<keyword evidence="6 7" id="KW-0472">Membrane</keyword>
<dbReference type="Pfam" id="PF00535">
    <property type="entry name" value="Glycos_transf_2"/>
    <property type="match status" value="1"/>
</dbReference>
<dbReference type="InterPro" id="IPR018513">
    <property type="entry name" value="Cell_synthase_bac"/>
</dbReference>
<dbReference type="InterPro" id="IPR001173">
    <property type="entry name" value="Glyco_trans_2-like"/>
</dbReference>
<evidence type="ECO:0000256" key="2">
    <source>
        <dbReference type="ARBA" id="ARBA00022676"/>
    </source>
</evidence>
<comment type="catalytic activity">
    <reaction evidence="7">
        <text>[(1-&gt;4)-beta-D-glucosyl](n) + UDP-alpha-D-glucose = [(1-&gt;4)-beta-D-glucosyl](n+1) + UDP + H(+)</text>
        <dbReference type="Rhea" id="RHEA:19929"/>
        <dbReference type="Rhea" id="RHEA-COMP:10033"/>
        <dbReference type="Rhea" id="RHEA-COMP:10034"/>
        <dbReference type="ChEBI" id="CHEBI:15378"/>
        <dbReference type="ChEBI" id="CHEBI:18246"/>
        <dbReference type="ChEBI" id="CHEBI:58223"/>
        <dbReference type="ChEBI" id="CHEBI:58885"/>
        <dbReference type="EC" id="2.4.1.12"/>
    </reaction>
</comment>
<keyword evidence="3 7" id="KW-0808">Transferase</keyword>
<dbReference type="NCBIfam" id="TIGR03030">
    <property type="entry name" value="CelA"/>
    <property type="match status" value="1"/>
</dbReference>
<evidence type="ECO:0000256" key="5">
    <source>
        <dbReference type="ARBA" id="ARBA00022989"/>
    </source>
</evidence>
<dbReference type="GO" id="GO:0005886">
    <property type="term" value="C:plasma membrane"/>
    <property type="evidence" value="ECO:0007669"/>
    <property type="project" value="UniProtKB-SubCell"/>
</dbReference>
<dbReference type="PRINTS" id="PR01439">
    <property type="entry name" value="CELLSNTHASEA"/>
</dbReference>
<dbReference type="PANTHER" id="PTHR43867">
    <property type="entry name" value="CELLULOSE SYNTHASE CATALYTIC SUBUNIT A [UDP-FORMING]"/>
    <property type="match status" value="1"/>
</dbReference>
<keyword evidence="7" id="KW-0135">Cellulose biosynthesis</keyword>
<proteinExistence type="predicted"/>
<feature type="transmembrane region" description="Helical" evidence="7">
    <location>
        <begin position="89"/>
        <end position="110"/>
    </location>
</feature>
<dbReference type="GO" id="GO:0016760">
    <property type="term" value="F:cellulose synthase (UDP-forming) activity"/>
    <property type="evidence" value="ECO:0007669"/>
    <property type="project" value="UniProtKB-EC"/>
</dbReference>
<feature type="transmembrane region" description="Helical" evidence="7">
    <location>
        <begin position="176"/>
        <end position="196"/>
    </location>
</feature>
<keyword evidence="5 7" id="KW-1133">Transmembrane helix</keyword>
<dbReference type="EMBL" id="CP026100">
    <property type="protein sequence ID" value="AYV46544.1"/>
    <property type="molecule type" value="Genomic_DNA"/>
</dbReference>
<dbReference type="Gene3D" id="2.60.120.260">
    <property type="entry name" value="Galactose-binding domain-like"/>
    <property type="match status" value="2"/>
</dbReference>
<dbReference type="Proteomes" id="UP000234483">
    <property type="component" value="Unassembled WGS sequence"/>
</dbReference>
<evidence type="ECO:0000313" key="11">
    <source>
        <dbReference type="Proteomes" id="UP000234483"/>
    </source>
</evidence>
<evidence type="ECO:0000313" key="10">
    <source>
        <dbReference type="EMBL" id="PLR12202.1"/>
    </source>
</evidence>
<dbReference type="Gene3D" id="2.40.10.220">
    <property type="entry name" value="predicted glycosyltransferase like domains"/>
    <property type="match status" value="1"/>
</dbReference>
<dbReference type="Pfam" id="PF03170">
    <property type="entry name" value="BcsB"/>
    <property type="match status" value="1"/>
</dbReference>
<keyword evidence="12" id="KW-1185">Reference proteome</keyword>
<keyword evidence="4 7" id="KW-0812">Transmembrane</keyword>
<dbReference type="UniPathway" id="UPA00694"/>
<evidence type="ECO:0000256" key="6">
    <source>
        <dbReference type="ARBA" id="ARBA00023136"/>
    </source>
</evidence>
<dbReference type="GO" id="GO:0006011">
    <property type="term" value="P:UDP-alpha-D-glucose metabolic process"/>
    <property type="evidence" value="ECO:0007669"/>
    <property type="project" value="InterPro"/>
</dbReference>
<protein>
    <recommendedName>
        <fullName evidence="7">Cellulose synthase catalytic subunit [UDP-forming]</fullName>
        <ecNumber evidence="7">2.4.1.12</ecNumber>
    </recommendedName>
</protein>
<comment type="cofactor">
    <cofactor evidence="7">
        <name>Mg(2+)</name>
        <dbReference type="ChEBI" id="CHEBI:18420"/>
    </cofactor>
</comment>
<comment type="pathway">
    <text evidence="7">Glycan metabolism; bacterial cellulose biosynthesis.</text>
</comment>
<feature type="domain" description="Glycosyltransferase 2-like" evidence="8">
    <location>
        <begin position="217"/>
        <end position="385"/>
    </location>
</feature>
<organism evidence="10 11">
    <name type="scientific">Caulobacter flavus</name>
    <dbReference type="NCBI Taxonomy" id="1679497"/>
    <lineage>
        <taxon>Bacteria</taxon>
        <taxon>Pseudomonadati</taxon>
        <taxon>Pseudomonadota</taxon>
        <taxon>Alphaproteobacteria</taxon>
        <taxon>Caulobacterales</taxon>
        <taxon>Caulobacteraceae</taxon>
        <taxon>Caulobacter</taxon>
    </lineage>
</organism>
<dbReference type="KEGG" id="cfh:C1707_09850"/>
<dbReference type="InterPro" id="IPR029044">
    <property type="entry name" value="Nucleotide-diphossugar_trans"/>
</dbReference>
<evidence type="ECO:0000256" key="7">
    <source>
        <dbReference type="RuleBase" id="RU365020"/>
    </source>
</evidence>
<feature type="transmembrane region" description="Helical" evidence="7">
    <location>
        <begin position="527"/>
        <end position="552"/>
    </location>
</feature>
<keyword evidence="7" id="KW-0973">c-di-GMP</keyword>
<dbReference type="GO" id="GO:0030244">
    <property type="term" value="P:cellulose biosynthetic process"/>
    <property type="evidence" value="ECO:0007669"/>
    <property type="project" value="UniProtKB-KW"/>
</dbReference>
<evidence type="ECO:0000256" key="4">
    <source>
        <dbReference type="ARBA" id="ARBA00022692"/>
    </source>
</evidence>
<dbReference type="OrthoDB" id="9806824at2"/>
<evidence type="ECO:0000313" key="9">
    <source>
        <dbReference type="EMBL" id="AYV46544.1"/>
    </source>
</evidence>
<dbReference type="Gene3D" id="3.90.550.10">
    <property type="entry name" value="Spore Coat Polysaccharide Biosynthesis Protein SpsA, Chain A"/>
    <property type="match status" value="1"/>
</dbReference>
<dbReference type="Proteomes" id="UP000281192">
    <property type="component" value="Chromosome"/>
</dbReference>
<comment type="subcellular location">
    <subcellularLocation>
        <location evidence="7">Cell inner membrane</location>
    </subcellularLocation>
    <subcellularLocation>
        <location evidence="1">Membrane</location>
        <topology evidence="1">Multi-pass membrane protein</topology>
    </subcellularLocation>
</comment>
<dbReference type="EMBL" id="PJRQ01000031">
    <property type="protein sequence ID" value="PLR12202.1"/>
    <property type="molecule type" value="Genomic_DNA"/>
</dbReference>
<dbReference type="EC" id="2.4.1.12" evidence="7"/>
<reference evidence="10 11" key="1">
    <citation type="submission" date="2017-12" db="EMBL/GenBank/DDBJ databases">
        <title>The genome sequence of Caulobacter flavus CGMCC1 15093.</title>
        <authorList>
            <person name="Gao J."/>
            <person name="Mao X."/>
            <person name="Sun J."/>
        </authorList>
    </citation>
    <scope>NUCLEOTIDE SEQUENCE [LARGE SCALE GENOMIC DNA]</scope>
    <source>
        <strain evidence="10 11">CGMCC1 15093</strain>
    </source>
</reference>
<evidence type="ECO:0000259" key="8">
    <source>
        <dbReference type="Pfam" id="PF00535"/>
    </source>
</evidence>
<feature type="transmembrane region" description="Helical" evidence="7">
    <location>
        <begin position="1490"/>
        <end position="1511"/>
    </location>
</feature>
<keyword evidence="7" id="KW-0997">Cell inner membrane</keyword>
<dbReference type="PANTHER" id="PTHR43867:SF2">
    <property type="entry name" value="CELLULOSE SYNTHASE CATALYTIC SUBUNIT A [UDP-FORMING]"/>
    <property type="match status" value="1"/>
</dbReference>
<feature type="transmembrane region" description="Helical" evidence="7">
    <location>
        <begin position="139"/>
        <end position="156"/>
    </location>
</feature>
<reference evidence="9 12" key="2">
    <citation type="submission" date="2018-01" db="EMBL/GenBank/DDBJ databases">
        <title>Complete genome sequence of Caulobacter flavus RHGG3.</title>
        <authorList>
            <person name="Yang E."/>
        </authorList>
    </citation>
    <scope>NUCLEOTIDE SEQUENCE [LARGE SCALE GENOMIC DNA]</scope>
    <source>
        <strain evidence="9 12">RHGG3</strain>
    </source>
</reference>
<evidence type="ECO:0000256" key="3">
    <source>
        <dbReference type="ARBA" id="ARBA00022679"/>
    </source>
</evidence>
<name>A0A2N5CRQ5_9CAUL</name>
<keyword evidence="7" id="KW-1003">Cell membrane</keyword>
<dbReference type="SUPFAM" id="SSF53448">
    <property type="entry name" value="Nucleotide-diphospho-sugar transferases"/>
    <property type="match status" value="1"/>
</dbReference>
<comment type="function">
    <text evidence="7">Catalytic subunit of cellulose synthase. It polymerizes uridine 5'-diphosphate glucose to cellulose.</text>
</comment>
<feature type="transmembrane region" description="Helical" evidence="7">
    <location>
        <begin position="607"/>
        <end position="630"/>
    </location>
</feature>
<feature type="transmembrane region" description="Helical" evidence="7">
    <location>
        <begin position="573"/>
        <end position="595"/>
    </location>
</feature>
<evidence type="ECO:0000256" key="1">
    <source>
        <dbReference type="ARBA" id="ARBA00004141"/>
    </source>
</evidence>
<dbReference type="SUPFAM" id="SSF141371">
    <property type="entry name" value="PilZ domain-like"/>
    <property type="match status" value="1"/>
</dbReference>
<dbReference type="CDD" id="cd06421">
    <property type="entry name" value="CESA_CelA_like"/>
    <property type="match status" value="1"/>
</dbReference>
<accession>A0A2N5CRQ5</accession>